<dbReference type="EMBL" id="JABFOF010000008">
    <property type="protein sequence ID" value="KAG2384660.1"/>
    <property type="molecule type" value="Genomic_DNA"/>
</dbReference>
<evidence type="ECO:0000313" key="2">
    <source>
        <dbReference type="Proteomes" id="UP000743370"/>
    </source>
</evidence>
<proteinExistence type="predicted"/>
<organism evidence="1 2">
    <name type="scientific">Phaseolus angularis</name>
    <name type="common">Azuki bean</name>
    <name type="synonym">Vigna angularis</name>
    <dbReference type="NCBI Taxonomy" id="3914"/>
    <lineage>
        <taxon>Eukaryota</taxon>
        <taxon>Viridiplantae</taxon>
        <taxon>Streptophyta</taxon>
        <taxon>Embryophyta</taxon>
        <taxon>Tracheophyta</taxon>
        <taxon>Spermatophyta</taxon>
        <taxon>Magnoliopsida</taxon>
        <taxon>eudicotyledons</taxon>
        <taxon>Gunneridae</taxon>
        <taxon>Pentapetalae</taxon>
        <taxon>rosids</taxon>
        <taxon>fabids</taxon>
        <taxon>Fabales</taxon>
        <taxon>Fabaceae</taxon>
        <taxon>Papilionoideae</taxon>
        <taxon>50 kb inversion clade</taxon>
        <taxon>NPAAA clade</taxon>
        <taxon>indigoferoid/millettioid clade</taxon>
        <taxon>Phaseoleae</taxon>
        <taxon>Vigna</taxon>
    </lineage>
</organism>
<reference evidence="1 2" key="1">
    <citation type="submission" date="2020-05" db="EMBL/GenBank/DDBJ databases">
        <title>Vigna angularis (adzuki bean) Var. LongXiaoDou No. 4 denovo assembly.</title>
        <authorList>
            <person name="Xiang H."/>
        </authorList>
    </citation>
    <scope>NUCLEOTIDE SEQUENCE [LARGE SCALE GENOMIC DNA]</scope>
    <source>
        <tissue evidence="1">Leaf</tissue>
    </source>
</reference>
<comment type="caution">
    <text evidence="1">The sequence shown here is derived from an EMBL/GenBank/DDBJ whole genome shotgun (WGS) entry which is preliminary data.</text>
</comment>
<accession>A0A8T0JYF9</accession>
<dbReference type="AlphaFoldDB" id="A0A8T0JYF9"/>
<name>A0A8T0JYF9_PHAAN</name>
<evidence type="ECO:0000313" key="1">
    <source>
        <dbReference type="EMBL" id="KAG2384660.1"/>
    </source>
</evidence>
<protein>
    <submittedName>
        <fullName evidence="1">Uncharacterized protein</fullName>
    </submittedName>
</protein>
<dbReference type="Proteomes" id="UP000743370">
    <property type="component" value="Unassembled WGS sequence"/>
</dbReference>
<gene>
    <name evidence="1" type="ORF">HKW66_Vig0117510</name>
</gene>
<sequence length="61" mass="7017">MHESRDEDRAGTFDEHDEDDWQFDVSASTFSLSSIGGGDIYTLRVDSLKELFRTYTIESTH</sequence>